<evidence type="ECO:0000313" key="11">
    <source>
        <dbReference type="Proteomes" id="UP000198280"/>
    </source>
</evidence>
<feature type="compositionally biased region" description="Low complexity" evidence="8">
    <location>
        <begin position="1"/>
        <end position="16"/>
    </location>
</feature>
<accession>A0A239DKV0</accession>
<keyword evidence="5 7" id="KW-1133">Transmembrane helix</keyword>
<feature type="transmembrane region" description="Helical" evidence="7">
    <location>
        <begin position="233"/>
        <end position="254"/>
    </location>
</feature>
<evidence type="ECO:0000256" key="5">
    <source>
        <dbReference type="ARBA" id="ARBA00022989"/>
    </source>
</evidence>
<evidence type="ECO:0000256" key="6">
    <source>
        <dbReference type="ARBA" id="ARBA00023136"/>
    </source>
</evidence>
<evidence type="ECO:0000256" key="2">
    <source>
        <dbReference type="ARBA" id="ARBA00022448"/>
    </source>
</evidence>
<dbReference type="OrthoDB" id="145927at2"/>
<dbReference type="PANTHER" id="PTHR30193">
    <property type="entry name" value="ABC TRANSPORTER PERMEASE PROTEIN"/>
    <property type="match status" value="1"/>
</dbReference>
<sequence>MAVDAAGAGRAPARTPGAPPRRTTRPRRGGRLVPYGFVSPFFLVFGIFGLYPLLYTFWVSLHHWDRLTGDGGFAGLDNFQDLFADPDFYTATFNTFSIFLLSTVPQLLLALAVAWLLDRRLRARTTWRALVLVPQYVSVVAVALVFSQLFGRDFGVVNWALQHLGLISEPVDWTAETWSSHLAIAFMVMWRWTGYNALIYLAAMQAVPRELYESALVDGAGRMLTFRRITLPAIRPTVLFTVVISTIGGLQLFAEPFLFDPQANAEGGTEHQFQTLTLMLYKYGFINNDAGYASAISCVLFLVIAAVAALNFLVTRRLGGGSGR</sequence>
<dbReference type="CDD" id="cd06261">
    <property type="entry name" value="TM_PBP2"/>
    <property type="match status" value="1"/>
</dbReference>
<dbReference type="GO" id="GO:0005886">
    <property type="term" value="C:plasma membrane"/>
    <property type="evidence" value="ECO:0007669"/>
    <property type="project" value="UniProtKB-SubCell"/>
</dbReference>
<feature type="transmembrane region" description="Helical" evidence="7">
    <location>
        <begin position="182"/>
        <end position="203"/>
    </location>
</feature>
<feature type="transmembrane region" description="Helical" evidence="7">
    <location>
        <begin position="129"/>
        <end position="150"/>
    </location>
</feature>
<dbReference type="Pfam" id="PF00528">
    <property type="entry name" value="BPD_transp_1"/>
    <property type="match status" value="1"/>
</dbReference>
<dbReference type="InterPro" id="IPR035906">
    <property type="entry name" value="MetI-like_sf"/>
</dbReference>
<dbReference type="RefSeq" id="WP_089223609.1">
    <property type="nucleotide sequence ID" value="NZ_FZOF01000005.1"/>
</dbReference>
<dbReference type="InterPro" id="IPR000515">
    <property type="entry name" value="MetI-like"/>
</dbReference>
<comment type="subcellular location">
    <subcellularLocation>
        <location evidence="1 7">Cell membrane</location>
        <topology evidence="1 7">Multi-pass membrane protein</topology>
    </subcellularLocation>
</comment>
<dbReference type="GO" id="GO:0055085">
    <property type="term" value="P:transmembrane transport"/>
    <property type="evidence" value="ECO:0007669"/>
    <property type="project" value="InterPro"/>
</dbReference>
<feature type="transmembrane region" description="Helical" evidence="7">
    <location>
        <begin position="96"/>
        <end position="117"/>
    </location>
</feature>
<evidence type="ECO:0000256" key="7">
    <source>
        <dbReference type="RuleBase" id="RU363032"/>
    </source>
</evidence>
<reference evidence="10 11" key="1">
    <citation type="submission" date="2017-06" db="EMBL/GenBank/DDBJ databases">
        <authorList>
            <person name="Kim H.J."/>
            <person name="Triplett B.A."/>
        </authorList>
    </citation>
    <scope>NUCLEOTIDE SEQUENCE [LARGE SCALE GENOMIC DNA]</scope>
    <source>
        <strain evidence="10 11">CGMCC 4.1858</strain>
    </source>
</reference>
<keyword evidence="3" id="KW-1003">Cell membrane</keyword>
<dbReference type="PANTHER" id="PTHR30193:SF37">
    <property type="entry name" value="INNER MEMBRANE ABC TRANSPORTER PERMEASE PROTEIN YCJO"/>
    <property type="match status" value="1"/>
</dbReference>
<dbReference type="EMBL" id="FZOF01000005">
    <property type="protein sequence ID" value="SNS32478.1"/>
    <property type="molecule type" value="Genomic_DNA"/>
</dbReference>
<keyword evidence="2 7" id="KW-0813">Transport</keyword>
<dbReference type="Gene3D" id="1.10.3720.10">
    <property type="entry name" value="MetI-like"/>
    <property type="match status" value="1"/>
</dbReference>
<evidence type="ECO:0000313" key="10">
    <source>
        <dbReference type="EMBL" id="SNS32478.1"/>
    </source>
</evidence>
<dbReference type="SUPFAM" id="SSF161098">
    <property type="entry name" value="MetI-like"/>
    <property type="match status" value="1"/>
</dbReference>
<keyword evidence="6 7" id="KW-0472">Membrane</keyword>
<organism evidence="10 11">
    <name type="scientific">Actinacidiphila glaucinigra</name>
    <dbReference type="NCBI Taxonomy" id="235986"/>
    <lineage>
        <taxon>Bacteria</taxon>
        <taxon>Bacillati</taxon>
        <taxon>Actinomycetota</taxon>
        <taxon>Actinomycetes</taxon>
        <taxon>Kitasatosporales</taxon>
        <taxon>Streptomycetaceae</taxon>
        <taxon>Actinacidiphila</taxon>
    </lineage>
</organism>
<evidence type="ECO:0000256" key="4">
    <source>
        <dbReference type="ARBA" id="ARBA00022692"/>
    </source>
</evidence>
<gene>
    <name evidence="10" type="ORF">SAMN05216252_10515</name>
</gene>
<feature type="transmembrane region" description="Helical" evidence="7">
    <location>
        <begin position="290"/>
        <end position="314"/>
    </location>
</feature>
<feature type="region of interest" description="Disordered" evidence="8">
    <location>
        <begin position="1"/>
        <end position="27"/>
    </location>
</feature>
<evidence type="ECO:0000259" key="9">
    <source>
        <dbReference type="PROSITE" id="PS50928"/>
    </source>
</evidence>
<dbReference type="Proteomes" id="UP000198280">
    <property type="component" value="Unassembled WGS sequence"/>
</dbReference>
<dbReference type="AlphaFoldDB" id="A0A239DKV0"/>
<dbReference type="InterPro" id="IPR051393">
    <property type="entry name" value="ABC_transporter_permease"/>
</dbReference>
<keyword evidence="4 7" id="KW-0812">Transmembrane</keyword>
<evidence type="ECO:0000256" key="8">
    <source>
        <dbReference type="SAM" id="MobiDB-lite"/>
    </source>
</evidence>
<keyword evidence="11" id="KW-1185">Reference proteome</keyword>
<comment type="similarity">
    <text evidence="7">Belongs to the binding-protein-dependent transport system permease family.</text>
</comment>
<dbReference type="PROSITE" id="PS50928">
    <property type="entry name" value="ABC_TM1"/>
    <property type="match status" value="1"/>
</dbReference>
<proteinExistence type="inferred from homology"/>
<feature type="transmembrane region" description="Helical" evidence="7">
    <location>
        <begin position="32"/>
        <end position="54"/>
    </location>
</feature>
<evidence type="ECO:0000256" key="1">
    <source>
        <dbReference type="ARBA" id="ARBA00004651"/>
    </source>
</evidence>
<feature type="domain" description="ABC transmembrane type-1" evidence="9">
    <location>
        <begin position="92"/>
        <end position="311"/>
    </location>
</feature>
<protein>
    <submittedName>
        <fullName evidence="10">Cellobiose ABC transporter membrane protein</fullName>
    </submittedName>
</protein>
<name>A0A239DKV0_9ACTN</name>
<evidence type="ECO:0000256" key="3">
    <source>
        <dbReference type="ARBA" id="ARBA00022475"/>
    </source>
</evidence>